<comment type="caution">
    <text evidence="1">The sequence shown here is derived from an EMBL/GenBank/DDBJ whole genome shotgun (WGS) entry which is preliminary data.</text>
</comment>
<proteinExistence type="predicted"/>
<name>A0A0B8T180_9SPHI</name>
<dbReference type="PATRIC" id="fig|1229276.3.peg.1882"/>
<dbReference type="AlphaFoldDB" id="A0A0B8T180"/>
<reference evidence="1 2" key="2">
    <citation type="journal article" date="2015" name="PLoS ONE">
        <title>Whole-Genome Optical Mapping and Finished Genome Sequence of Sphingobacterium deserti sp. nov., a New Species Isolated from the Western Desert of China.</title>
        <authorList>
            <person name="Teng C."/>
            <person name="Zhou Z."/>
            <person name="Molnar I."/>
            <person name="Li X."/>
            <person name="Tang R."/>
            <person name="Chen M."/>
            <person name="Wang L."/>
            <person name="Su S."/>
            <person name="Zhang W."/>
            <person name="Lin M."/>
        </authorList>
    </citation>
    <scope>NUCLEOTIDE SEQUENCE [LARGE SCALE GENOMIC DNA]</scope>
    <source>
        <strain evidence="2">ACCC05744</strain>
    </source>
</reference>
<accession>A0A0B8T180</accession>
<sequence length="91" mass="10502">MNSIDLFQGIKHTKYAAPFIINSAKFIGAQDIFLKSYQSQAYFHKNNTIILVDFFNFKNLLDTSTIYSGRYLSKFPRGRSARYGTINSFTK</sequence>
<dbReference type="EMBL" id="JJMU01000026">
    <property type="protein sequence ID" value="KGE14401.1"/>
    <property type="molecule type" value="Genomic_DNA"/>
</dbReference>
<reference evidence="2" key="1">
    <citation type="submission" date="2014-04" db="EMBL/GenBank/DDBJ databases">
        <title>Whole-Genome optical mapping and complete genome sequence of Sphingobacterium deserti sp. nov., a new spaces isolated from desert in the west of China.</title>
        <authorList>
            <person name="Teng C."/>
            <person name="Zhou Z."/>
            <person name="Li X."/>
            <person name="Chen M."/>
            <person name="Lin M."/>
            <person name="Wang L."/>
            <person name="Su S."/>
            <person name="Zhang C."/>
            <person name="Zhang W."/>
        </authorList>
    </citation>
    <scope>NUCLEOTIDE SEQUENCE [LARGE SCALE GENOMIC DNA]</scope>
    <source>
        <strain evidence="2">ACCC05744</strain>
    </source>
</reference>
<dbReference type="Proteomes" id="UP000031802">
    <property type="component" value="Unassembled WGS sequence"/>
</dbReference>
<gene>
    <name evidence="1" type="ORF">DI53_1828</name>
</gene>
<keyword evidence="2" id="KW-1185">Reference proteome</keyword>
<organism evidence="1 2">
    <name type="scientific">Sphingobacterium deserti</name>
    <dbReference type="NCBI Taxonomy" id="1229276"/>
    <lineage>
        <taxon>Bacteria</taxon>
        <taxon>Pseudomonadati</taxon>
        <taxon>Bacteroidota</taxon>
        <taxon>Sphingobacteriia</taxon>
        <taxon>Sphingobacteriales</taxon>
        <taxon>Sphingobacteriaceae</taxon>
        <taxon>Sphingobacterium</taxon>
    </lineage>
</organism>
<protein>
    <submittedName>
        <fullName evidence="1">Uncharacterized protein</fullName>
    </submittedName>
</protein>
<evidence type="ECO:0000313" key="2">
    <source>
        <dbReference type="Proteomes" id="UP000031802"/>
    </source>
</evidence>
<evidence type="ECO:0000313" key="1">
    <source>
        <dbReference type="EMBL" id="KGE14401.1"/>
    </source>
</evidence>